<name>A0A0A2J716_PENEN</name>
<keyword evidence="2" id="KW-1185">Reference proteome</keyword>
<evidence type="ECO:0000313" key="2">
    <source>
        <dbReference type="Proteomes" id="UP000030143"/>
    </source>
</evidence>
<protein>
    <submittedName>
        <fullName evidence="1">Uncharacterized protein</fullName>
    </submittedName>
</protein>
<dbReference type="RefSeq" id="XP_016593710.1">
    <property type="nucleotide sequence ID" value="XM_016740949.1"/>
</dbReference>
<evidence type="ECO:0000313" key="1">
    <source>
        <dbReference type="EMBL" id="KGO50503.1"/>
    </source>
</evidence>
<reference evidence="1 2" key="1">
    <citation type="journal article" date="2015" name="Mol. Plant Microbe Interact.">
        <title>Genome, transcriptome, and functional analyses of Penicillium expansum provide new insights into secondary metabolism and pathogenicity.</title>
        <authorList>
            <person name="Ballester A.R."/>
            <person name="Marcet-Houben M."/>
            <person name="Levin E."/>
            <person name="Sela N."/>
            <person name="Selma-Lazaro C."/>
            <person name="Carmona L."/>
            <person name="Wisniewski M."/>
            <person name="Droby S."/>
            <person name="Gonzalez-Candelas L."/>
            <person name="Gabaldon T."/>
        </authorList>
    </citation>
    <scope>NUCLEOTIDE SEQUENCE [LARGE SCALE GENOMIC DNA]</scope>
    <source>
        <strain evidence="1 2">MD-8</strain>
    </source>
</reference>
<dbReference type="HOGENOM" id="CLU_2062276_0_0_1"/>
<proteinExistence type="predicted"/>
<sequence>MECFETPEFRCSKITEPCFKICLLETAVSRSSKEKLQDEYLLQHEEICFFSKQDTLFWVKVLKKHADQPASLIDFTHFRSLPYRIRQVLYLSERRKQRSRLRECATMWTRGEAVSVFSG</sequence>
<dbReference type="AlphaFoldDB" id="A0A0A2J716"/>
<dbReference type="VEuPathDB" id="FungiDB:PEXP_106510"/>
<dbReference type="Proteomes" id="UP000030143">
    <property type="component" value="Unassembled WGS sequence"/>
</dbReference>
<comment type="caution">
    <text evidence="1">The sequence shown here is derived from an EMBL/GenBank/DDBJ whole genome shotgun (WGS) entry which is preliminary data.</text>
</comment>
<dbReference type="GeneID" id="27676368"/>
<accession>A0A0A2J716</accession>
<dbReference type="EMBL" id="JQFZ01000331">
    <property type="protein sequence ID" value="KGO50503.1"/>
    <property type="molecule type" value="Genomic_DNA"/>
</dbReference>
<gene>
    <name evidence="1" type="ORF">PEX2_036740</name>
</gene>
<organism evidence="1 2">
    <name type="scientific">Penicillium expansum</name>
    <name type="common">Blue mold rot fungus</name>
    <dbReference type="NCBI Taxonomy" id="27334"/>
    <lineage>
        <taxon>Eukaryota</taxon>
        <taxon>Fungi</taxon>
        <taxon>Dikarya</taxon>
        <taxon>Ascomycota</taxon>
        <taxon>Pezizomycotina</taxon>
        <taxon>Eurotiomycetes</taxon>
        <taxon>Eurotiomycetidae</taxon>
        <taxon>Eurotiales</taxon>
        <taxon>Aspergillaceae</taxon>
        <taxon>Penicillium</taxon>
    </lineage>
</organism>